<evidence type="ECO:0008006" key="3">
    <source>
        <dbReference type="Google" id="ProtNLM"/>
    </source>
</evidence>
<dbReference type="RefSeq" id="WP_379995100.1">
    <property type="nucleotide sequence ID" value="NZ_JBHSGN010000061.1"/>
</dbReference>
<name>A0ABV9KTU4_9BACT</name>
<dbReference type="EMBL" id="JBHSGN010000061">
    <property type="protein sequence ID" value="MFC4673632.1"/>
    <property type="molecule type" value="Genomic_DNA"/>
</dbReference>
<evidence type="ECO:0000313" key="1">
    <source>
        <dbReference type="EMBL" id="MFC4673632.1"/>
    </source>
</evidence>
<protein>
    <recommendedName>
        <fullName evidence="3">DUF5666 domain-containing protein</fullName>
    </recommendedName>
</protein>
<organism evidence="1 2">
    <name type="scientific">Dysgonomonas termitidis</name>
    <dbReference type="NCBI Taxonomy" id="1516126"/>
    <lineage>
        <taxon>Bacteria</taxon>
        <taxon>Pseudomonadati</taxon>
        <taxon>Bacteroidota</taxon>
        <taxon>Bacteroidia</taxon>
        <taxon>Bacteroidales</taxon>
        <taxon>Dysgonomonadaceae</taxon>
        <taxon>Dysgonomonas</taxon>
    </lineage>
</organism>
<gene>
    <name evidence="1" type="ORF">ACFO6W_08005</name>
</gene>
<evidence type="ECO:0000313" key="2">
    <source>
        <dbReference type="Proteomes" id="UP001596023"/>
    </source>
</evidence>
<proteinExistence type="predicted"/>
<dbReference type="Proteomes" id="UP001596023">
    <property type="component" value="Unassembled WGS sequence"/>
</dbReference>
<comment type="caution">
    <text evidence="1">The sequence shown here is derived from an EMBL/GenBank/DDBJ whole genome shotgun (WGS) entry which is preliminary data.</text>
</comment>
<accession>A0ABV9KTU4</accession>
<sequence length="98" mass="11427">MHKITIFLIFFIYSICLVYSQDSVKVERLDIIYLKNGKTIKGKLVKRQFGTISVKITDSISQKENIVIYQQGDIKKIEEGHFSGTEWGSYRKPIRKNI</sequence>
<reference evidence="2" key="1">
    <citation type="journal article" date="2019" name="Int. J. Syst. Evol. Microbiol.">
        <title>The Global Catalogue of Microorganisms (GCM) 10K type strain sequencing project: providing services to taxonomists for standard genome sequencing and annotation.</title>
        <authorList>
            <consortium name="The Broad Institute Genomics Platform"/>
            <consortium name="The Broad Institute Genome Sequencing Center for Infectious Disease"/>
            <person name="Wu L."/>
            <person name="Ma J."/>
        </authorList>
    </citation>
    <scope>NUCLEOTIDE SEQUENCE [LARGE SCALE GENOMIC DNA]</scope>
    <source>
        <strain evidence="2">CCUG 66188</strain>
    </source>
</reference>
<keyword evidence="2" id="KW-1185">Reference proteome</keyword>